<comment type="caution">
    <text evidence="1">The sequence shown here is derived from an EMBL/GenBank/DDBJ whole genome shotgun (WGS) entry which is preliminary data.</text>
</comment>
<evidence type="ECO:0000313" key="2">
    <source>
        <dbReference type="Proteomes" id="UP000218151"/>
    </source>
</evidence>
<gene>
    <name evidence="1" type="ORF">CKY28_05090</name>
</gene>
<dbReference type="EMBL" id="NSLI01000002">
    <property type="protein sequence ID" value="PAX08738.1"/>
    <property type="molecule type" value="Genomic_DNA"/>
</dbReference>
<reference evidence="2" key="1">
    <citation type="submission" date="2017-09" db="EMBL/GenBank/DDBJ databases">
        <authorList>
            <person name="Feng G."/>
            <person name="Zhu H."/>
        </authorList>
    </citation>
    <scope>NUCLEOTIDE SEQUENCE [LARGE SCALE GENOMIC DNA]</scope>
    <source>
        <strain evidence="2">1PNM-20</strain>
    </source>
</reference>
<dbReference type="Proteomes" id="UP000218151">
    <property type="component" value="Unassembled WGS sequence"/>
</dbReference>
<proteinExistence type="predicted"/>
<protein>
    <submittedName>
        <fullName evidence="1">Uncharacterized protein</fullName>
    </submittedName>
</protein>
<dbReference type="RefSeq" id="WP_095997249.1">
    <property type="nucleotide sequence ID" value="NZ_NSLI01000002.1"/>
</dbReference>
<dbReference type="AlphaFoldDB" id="A0A2A2SHP1"/>
<organism evidence="1 2">
    <name type="scientific">Sphingomonas lenta</name>
    <dbReference type="NCBI Taxonomy" id="1141887"/>
    <lineage>
        <taxon>Bacteria</taxon>
        <taxon>Pseudomonadati</taxon>
        <taxon>Pseudomonadota</taxon>
        <taxon>Alphaproteobacteria</taxon>
        <taxon>Sphingomonadales</taxon>
        <taxon>Sphingomonadaceae</taxon>
        <taxon>Sphingomonas</taxon>
    </lineage>
</organism>
<name>A0A2A2SHP1_9SPHN</name>
<accession>A0A2A2SHP1</accession>
<evidence type="ECO:0000313" key="1">
    <source>
        <dbReference type="EMBL" id="PAX08738.1"/>
    </source>
</evidence>
<dbReference type="OrthoDB" id="7572731at2"/>
<keyword evidence="2" id="KW-1185">Reference proteome</keyword>
<sequence>MASPAPSLSRAALAVQLAVVLGSALLLAGPPAQGAMLLVPTTGDAARALVPLAVDRDARLVGSGPLPGSMVVAGTRARLLRPMLRAGVLVFAAPPAGCREPQGVA</sequence>